<dbReference type="SUPFAM" id="SSF53474">
    <property type="entry name" value="alpha/beta-Hydrolases"/>
    <property type="match status" value="1"/>
</dbReference>
<dbReference type="AlphaFoldDB" id="A0A917QAH4"/>
<dbReference type="Proteomes" id="UP000600449">
    <property type="component" value="Unassembled WGS sequence"/>
</dbReference>
<dbReference type="GO" id="GO:0046464">
    <property type="term" value="P:acylglycerol catabolic process"/>
    <property type="evidence" value="ECO:0007669"/>
    <property type="project" value="TreeGrafter"/>
</dbReference>
<keyword evidence="2" id="KW-0378">Hydrolase</keyword>
<comment type="caution">
    <text evidence="2">The sequence shown here is derived from an EMBL/GenBank/DDBJ whole genome shotgun (WGS) entry which is preliminary data.</text>
</comment>
<keyword evidence="3" id="KW-1185">Reference proteome</keyword>
<dbReference type="PANTHER" id="PTHR43798:SF5">
    <property type="entry name" value="MONOACYLGLYCEROL LIPASE ABHD6"/>
    <property type="match status" value="1"/>
</dbReference>
<feature type="domain" description="AB hydrolase-1" evidence="1">
    <location>
        <begin position="13"/>
        <end position="251"/>
    </location>
</feature>
<name>A0A917QAH4_9HYPH</name>
<proteinExistence type="predicted"/>
<dbReference type="Pfam" id="PF12697">
    <property type="entry name" value="Abhydrolase_6"/>
    <property type="match status" value="1"/>
</dbReference>
<dbReference type="PANTHER" id="PTHR43798">
    <property type="entry name" value="MONOACYLGLYCEROL LIPASE"/>
    <property type="match status" value="1"/>
</dbReference>
<organism evidence="2 3">
    <name type="scientific">Salinarimonas ramus</name>
    <dbReference type="NCBI Taxonomy" id="690164"/>
    <lineage>
        <taxon>Bacteria</taxon>
        <taxon>Pseudomonadati</taxon>
        <taxon>Pseudomonadota</taxon>
        <taxon>Alphaproteobacteria</taxon>
        <taxon>Hyphomicrobiales</taxon>
        <taxon>Salinarimonadaceae</taxon>
        <taxon>Salinarimonas</taxon>
    </lineage>
</organism>
<dbReference type="InterPro" id="IPR029058">
    <property type="entry name" value="AB_hydrolase_fold"/>
</dbReference>
<dbReference type="GO" id="GO:0016020">
    <property type="term" value="C:membrane"/>
    <property type="evidence" value="ECO:0007669"/>
    <property type="project" value="TreeGrafter"/>
</dbReference>
<evidence type="ECO:0000313" key="3">
    <source>
        <dbReference type="Proteomes" id="UP000600449"/>
    </source>
</evidence>
<evidence type="ECO:0000313" key="2">
    <source>
        <dbReference type="EMBL" id="GGK36534.1"/>
    </source>
</evidence>
<dbReference type="InterPro" id="IPR000073">
    <property type="entry name" value="AB_hydrolase_1"/>
</dbReference>
<dbReference type="EMBL" id="BMMF01000006">
    <property type="protein sequence ID" value="GGK36534.1"/>
    <property type="molecule type" value="Genomic_DNA"/>
</dbReference>
<dbReference type="GO" id="GO:0047372">
    <property type="term" value="F:monoacylglycerol lipase activity"/>
    <property type="evidence" value="ECO:0007669"/>
    <property type="project" value="TreeGrafter"/>
</dbReference>
<accession>A0A917QAH4</accession>
<evidence type="ECO:0000259" key="1">
    <source>
        <dbReference type="Pfam" id="PF12697"/>
    </source>
</evidence>
<protein>
    <submittedName>
        <fullName evidence="2">Hydrolase</fullName>
    </submittedName>
</protein>
<dbReference type="RefSeq" id="WP_188913265.1">
    <property type="nucleotide sequence ID" value="NZ_BMMF01000006.1"/>
</dbReference>
<reference evidence="2 3" key="1">
    <citation type="journal article" date="2014" name="Int. J. Syst. Evol. Microbiol.">
        <title>Complete genome sequence of Corynebacterium casei LMG S-19264T (=DSM 44701T), isolated from a smear-ripened cheese.</title>
        <authorList>
            <consortium name="US DOE Joint Genome Institute (JGI-PGF)"/>
            <person name="Walter F."/>
            <person name="Albersmeier A."/>
            <person name="Kalinowski J."/>
            <person name="Ruckert C."/>
        </authorList>
    </citation>
    <scope>NUCLEOTIDE SEQUENCE [LARGE SCALE GENOMIC DNA]</scope>
    <source>
        <strain evidence="2 3">CGMCC 1.9161</strain>
    </source>
</reference>
<dbReference type="Gene3D" id="3.40.50.1820">
    <property type="entry name" value="alpha/beta hydrolase"/>
    <property type="match status" value="1"/>
</dbReference>
<gene>
    <name evidence="2" type="ORF">GCM10011322_24410</name>
</gene>
<dbReference type="InterPro" id="IPR050266">
    <property type="entry name" value="AB_hydrolase_sf"/>
</dbReference>
<sequence length="265" mass="27754">MLRYDRSGEGPAIVLVHGLGGTRRSFDPILPGLRAQRTVITLDLPAHGETPGEPDSGSFAGLARSLDAFLRDEGLERAALVGASLGARLVLEMARRGLGGPIVALDPGGFWEGRERTWFRWTLTASLGALRGLGPLRGPLARNAATRSLLLAQLSARPARVPATLAAREIDGLARTPTVGALIRDLADGPRQEGPAAAPSGPVVIGWGRKDRLCLPAQAARACAAFPSAHLHWFDECGHFPVWDAPDATLALVLATTQPAGEGAG</sequence>